<dbReference type="InterPro" id="IPR009785">
    <property type="entry name" value="Prophage_Lj928_Orf309"/>
</dbReference>
<comment type="caution">
    <text evidence="2">The sequence shown here is derived from an EMBL/GenBank/DDBJ whole genome shotgun (WGS) entry which is preliminary data.</text>
</comment>
<evidence type="ECO:0000256" key="1">
    <source>
        <dbReference type="SAM" id="Coils"/>
    </source>
</evidence>
<dbReference type="STRING" id="1856638.A9Q68_10130"/>
<evidence type="ECO:0000313" key="2">
    <source>
        <dbReference type="EMBL" id="OJF71185.1"/>
    </source>
</evidence>
<keyword evidence="1" id="KW-0175">Coiled coil</keyword>
<reference evidence="3" key="1">
    <citation type="submission" date="2016-06" db="EMBL/GenBank/DDBJ databases">
        <authorList>
            <person name="de Vries S.P.W."/>
            <person name="Hadjirin N.F."/>
            <person name="Lay E.M."/>
            <person name="Zadoks R.N."/>
            <person name="Peacock S.J."/>
            <person name="Parkhill J."/>
            <person name="Grant A.J."/>
            <person name="Mcdougall S."/>
            <person name="Holmes M.A."/>
        </authorList>
    </citation>
    <scope>NUCLEOTIDE SEQUENCE [LARGE SCALE GENOMIC DNA]</scope>
    <source>
        <strain evidence="3">NZ1587</strain>
    </source>
</reference>
<gene>
    <name evidence="2" type="ORF">A9Q68_10130</name>
</gene>
<sequence length="323" mass="37594">MAIKEAEKVNALDSIEINYTPAVVSFNDFESFEKGVEEAVAWYSTFDLEVNTIEEVKQARTELNALDKKLEDRRKEIKREINDPYAKFENQYKIPYQKLKTLISELKNQIDGYEENQKMLRKDKVKHYFYEKAEEANLNKEVFDKYLDQFVKATEFTPTFNIKKSTQDKLDEIIIDEIQKQDQRDADLIAITDLCAKNNLGPASYIRQYDNGASLAEILGFINRDIEEIKRTRELNEAKRIADEKAQIERQAAIEAQAKEMVGTTIKAVNQETGEILERPVAVAKYETTIKFIMDLEQAKKFKTFLDENDYEFETLVGMKKVN</sequence>
<evidence type="ECO:0008006" key="4">
    <source>
        <dbReference type="Google" id="ProtNLM"/>
    </source>
</evidence>
<dbReference type="AlphaFoldDB" id="A0A1L8MKH5"/>
<dbReference type="OrthoDB" id="5431039at2"/>
<protein>
    <recommendedName>
        <fullName evidence="4">DUF1351 domain-containing protein</fullName>
    </recommendedName>
</protein>
<dbReference type="Proteomes" id="UP000182015">
    <property type="component" value="Unassembled WGS sequence"/>
</dbReference>
<name>A0A1L8MKH5_9STRE</name>
<proteinExistence type="predicted"/>
<accession>A0A1L8MKH5</accession>
<dbReference type="Pfam" id="PF07083">
    <property type="entry name" value="DUF1351"/>
    <property type="match status" value="1"/>
</dbReference>
<feature type="coiled-coil region" evidence="1">
    <location>
        <begin position="49"/>
        <end position="123"/>
    </location>
</feature>
<dbReference type="RefSeq" id="WP_071794600.1">
    <property type="nucleotide sequence ID" value="NZ_LZDD01000004.1"/>
</dbReference>
<organism evidence="2 3">
    <name type="scientific">Streptococcus bovimastitidis</name>
    <dbReference type="NCBI Taxonomy" id="1856638"/>
    <lineage>
        <taxon>Bacteria</taxon>
        <taxon>Bacillati</taxon>
        <taxon>Bacillota</taxon>
        <taxon>Bacilli</taxon>
        <taxon>Lactobacillales</taxon>
        <taxon>Streptococcaceae</taxon>
        <taxon>Streptococcus</taxon>
    </lineage>
</organism>
<keyword evidence="3" id="KW-1185">Reference proteome</keyword>
<evidence type="ECO:0000313" key="3">
    <source>
        <dbReference type="Proteomes" id="UP000182015"/>
    </source>
</evidence>
<dbReference type="EMBL" id="LZDD01000004">
    <property type="protein sequence ID" value="OJF71185.1"/>
    <property type="molecule type" value="Genomic_DNA"/>
</dbReference>